<gene>
    <name evidence="2" type="ORF">QO033_12190</name>
</gene>
<evidence type="ECO:0000256" key="1">
    <source>
        <dbReference type="SAM" id="MobiDB-lite"/>
    </source>
</evidence>
<feature type="compositionally biased region" description="Low complexity" evidence="1">
    <location>
        <begin position="72"/>
        <end position="83"/>
    </location>
</feature>
<feature type="compositionally biased region" description="Polar residues" evidence="1">
    <location>
        <begin position="54"/>
        <end position="63"/>
    </location>
</feature>
<dbReference type="EMBL" id="JASNJD010000008">
    <property type="protein sequence ID" value="MDK3018439.1"/>
    <property type="molecule type" value="Genomic_DNA"/>
</dbReference>
<feature type="region of interest" description="Disordered" evidence="1">
    <location>
        <begin position="52"/>
        <end position="83"/>
    </location>
</feature>
<keyword evidence="3" id="KW-1185">Reference proteome</keyword>
<name>A0ABT7F1G8_9RHOB</name>
<dbReference type="Proteomes" id="UP001243757">
    <property type="component" value="Unassembled WGS sequence"/>
</dbReference>
<evidence type="ECO:0000313" key="3">
    <source>
        <dbReference type="Proteomes" id="UP001243757"/>
    </source>
</evidence>
<evidence type="ECO:0000313" key="2">
    <source>
        <dbReference type="EMBL" id="MDK3018439.1"/>
    </source>
</evidence>
<comment type="caution">
    <text evidence="2">The sequence shown here is derived from an EMBL/GenBank/DDBJ whole genome shotgun (WGS) entry which is preliminary data.</text>
</comment>
<sequence>MLDIILFLVAAAAQAAGQDVPPPRASAVPGIAPPSFLAIDVAQAPASVAPPSFLSPTPAQSAQGEAPPSFLAPAPAQQGATAPPVFLAPDPSGLVAEPQVPSGQFTTAVEVKPILTLTRANWVALRAYDGQDLLYLTQLLSWRCGLLQIRLGINGGPLQVFPLPPCHLDTAAPNAVTDGDGPIYLSYPLGAVQSVEVELTYDDLTTDRAGFPRSSVLMP</sequence>
<proteinExistence type="predicted"/>
<reference evidence="2 3" key="1">
    <citation type="submission" date="2023-05" db="EMBL/GenBank/DDBJ databases">
        <title>Pseudodonghicola sp. nov.</title>
        <authorList>
            <person name="Huang J."/>
        </authorList>
    </citation>
    <scope>NUCLEOTIDE SEQUENCE [LARGE SCALE GENOMIC DNA]</scope>
    <source>
        <strain evidence="2 3">IC7</strain>
    </source>
</reference>
<accession>A0ABT7F1G8</accession>
<dbReference type="RefSeq" id="WP_284481256.1">
    <property type="nucleotide sequence ID" value="NZ_JASNJD010000008.1"/>
</dbReference>
<protein>
    <submittedName>
        <fullName evidence="2">Uncharacterized protein</fullName>
    </submittedName>
</protein>
<organism evidence="2 3">
    <name type="scientific">Pseudodonghicola flavimaris</name>
    <dbReference type="NCBI Taxonomy" id="3050036"/>
    <lineage>
        <taxon>Bacteria</taxon>
        <taxon>Pseudomonadati</taxon>
        <taxon>Pseudomonadota</taxon>
        <taxon>Alphaproteobacteria</taxon>
        <taxon>Rhodobacterales</taxon>
        <taxon>Paracoccaceae</taxon>
        <taxon>Pseudodonghicola</taxon>
    </lineage>
</organism>